<reference evidence="2" key="1">
    <citation type="submission" date="2018-05" db="EMBL/GenBank/DDBJ databases">
        <authorList>
            <person name="Du Z."/>
            <person name="Wang X."/>
        </authorList>
    </citation>
    <scope>NUCLEOTIDE SEQUENCE [LARGE SCALE GENOMIC DNA]</scope>
    <source>
        <strain evidence="2">CQN31</strain>
    </source>
</reference>
<dbReference type="EMBL" id="QGNA01000004">
    <property type="protein sequence ID" value="PWS36044.1"/>
    <property type="molecule type" value="Genomic_DNA"/>
</dbReference>
<dbReference type="InterPro" id="IPR022028">
    <property type="entry name" value="DUF3604"/>
</dbReference>
<evidence type="ECO:0000313" key="1">
    <source>
        <dbReference type="EMBL" id="PWS36044.1"/>
    </source>
</evidence>
<dbReference type="AlphaFoldDB" id="A0A317FAE2"/>
<dbReference type="OrthoDB" id="543560at2"/>
<name>A0A317FAE2_9PROT</name>
<keyword evidence="2" id="KW-1185">Reference proteome</keyword>
<dbReference type="Proteomes" id="UP000245765">
    <property type="component" value="Unassembled WGS sequence"/>
</dbReference>
<dbReference type="Gene3D" id="3.20.20.140">
    <property type="entry name" value="Metal-dependent hydrolases"/>
    <property type="match status" value="1"/>
</dbReference>
<dbReference type="Pfam" id="PF12228">
    <property type="entry name" value="DUF3604"/>
    <property type="match status" value="1"/>
</dbReference>
<dbReference type="InterPro" id="IPR016195">
    <property type="entry name" value="Pol/histidinol_Pase-like"/>
</dbReference>
<sequence length="625" mass="68138">MQTYCEDEFRFLVLADVFATCNWALLPDQPKIAVVAGDPATFRAVLPTRRRAGEAFALGLRADDAWGNPSDRLRGRFSLRALGAGIEGLPASFDWPEGARAHRIEGLRIARPGEVRVEWLDETGKVLAVSNPLDVVAEAALVPFWADLHGQSGETVGTNSARRLAEYARDCAFVDAMCHQGNDFQITKDFWRDLNRLTAEFDRPGCFVFFPGYEWSGNTALGGDRNVILLNEGATIHRSCHALVEDLSDAANDALDVKALHAMLRREGAVLSQPHVGGRYANLFYAHDKALERTVEVHSDWGTFDWLLEDAFAVGARVGVSANSDGHKGRQGASHPGASQFGSYGGLTCILAEELSRPALFRALKRRHHYATTAATRALVDVTVTLAAPADLHEDDPALGGSPVGRAATALMGDILTGVMDAEALFEAELAAAAPIERVELRNRTELVQIWRPYGSADLGRRIRVIWEGSEYRGRGRETIWKGRVGIEGNRFGGTRPINRWNLDKPLVAGTDGVAFEAVTTGGFAGMETVLEDASAGTLIIDTNLVQARIPVAEIGLEDKVFEAGGLGRRIRVFRLPDANPHRRVRLSRRIALRGGQDNALYLRATFEDGAVAWSSPVYLIREGG</sequence>
<evidence type="ECO:0000313" key="2">
    <source>
        <dbReference type="Proteomes" id="UP000245765"/>
    </source>
</evidence>
<accession>A0A317FAE2</accession>
<protein>
    <submittedName>
        <fullName evidence="1">DUF3604 domain-containing protein</fullName>
    </submittedName>
</protein>
<comment type="caution">
    <text evidence="1">The sequence shown here is derived from an EMBL/GenBank/DDBJ whole genome shotgun (WGS) entry which is preliminary data.</text>
</comment>
<organism evidence="1 2">
    <name type="scientific">Falsiroseomonas bella</name>
    <dbReference type="NCBI Taxonomy" id="2184016"/>
    <lineage>
        <taxon>Bacteria</taxon>
        <taxon>Pseudomonadati</taxon>
        <taxon>Pseudomonadota</taxon>
        <taxon>Alphaproteobacteria</taxon>
        <taxon>Acetobacterales</taxon>
        <taxon>Roseomonadaceae</taxon>
        <taxon>Falsiroseomonas</taxon>
    </lineage>
</organism>
<dbReference type="SUPFAM" id="SSF89550">
    <property type="entry name" value="PHP domain-like"/>
    <property type="match status" value="1"/>
</dbReference>
<gene>
    <name evidence="1" type="ORF">DFH01_19820</name>
</gene>
<proteinExistence type="predicted"/>